<sequence length="235" mass="26900">MEKDLKNLKPGDAMIVFVRAQNSGLLLFREDAANVLVHAFEASAVSEDVMQSSDRLIWRFPGQTISFGSHLLEDRYFTDELATMLHQLSNEHVESSMPTTKKANSIVPEERETAHPRLVTEALIPMLCAWGGPCKGPEVIKHVRDDVNWDKSRLPWRRSPLWLVLRVSMQILLSHTFPEDQGRSQYKNFMAFFMARISANTFMLLRVVKLKSHACLSSTWKPDLDWNSRQMACLA</sequence>
<gene>
    <name evidence="3" type="ORF">BFW01_g10227</name>
</gene>
<reference evidence="3" key="1">
    <citation type="submission" date="2016-08" db="EMBL/GenBank/DDBJ databases">
        <authorList>
            <person name="Yan J."/>
        </authorList>
    </citation>
    <scope>NUCLEOTIDE SEQUENCE</scope>
    <source>
        <strain evidence="3">CSS-01s</strain>
    </source>
</reference>
<organism evidence="3 4">
    <name type="scientific">Lasiodiplodia theobromae</name>
    <dbReference type="NCBI Taxonomy" id="45133"/>
    <lineage>
        <taxon>Eukaryota</taxon>
        <taxon>Fungi</taxon>
        <taxon>Dikarya</taxon>
        <taxon>Ascomycota</taxon>
        <taxon>Pezizomycotina</taxon>
        <taxon>Dothideomycetes</taxon>
        <taxon>Dothideomycetes incertae sedis</taxon>
        <taxon>Botryosphaeriales</taxon>
        <taxon>Botryosphaeriaceae</taxon>
        <taxon>Lasiodiplodia</taxon>
    </lineage>
</organism>
<feature type="domain" description="DUF6606" evidence="2">
    <location>
        <begin position="2"/>
        <end position="197"/>
    </location>
</feature>
<dbReference type="AlphaFoldDB" id="A0A8H7IM45"/>
<accession>A0A8H7IM45</accession>
<name>A0A8H7IM45_9PEZI</name>
<comment type="caution">
    <text evidence="3">The sequence shown here is derived from an EMBL/GenBank/DDBJ whole genome shotgun (WGS) entry which is preliminary data.</text>
</comment>
<dbReference type="Pfam" id="PF20255">
    <property type="entry name" value="DUF6606"/>
    <property type="match status" value="1"/>
</dbReference>
<reference evidence="3" key="2">
    <citation type="journal article" date="2018" name="DNA Res.">
        <title>Comparative genome and transcriptome analyses reveal adaptations to opportunistic infections in woody plant degrading pathogens of Botryosphaeriaceae.</title>
        <authorList>
            <person name="Yan J.Y."/>
            <person name="Zhao W.S."/>
            <person name="Chen Z."/>
            <person name="Xing Q.K."/>
            <person name="Zhang W."/>
            <person name="Chethana K.W.T."/>
            <person name="Xue M.F."/>
            <person name="Xu J.P."/>
            <person name="Phillips A.J.L."/>
            <person name="Wang Y."/>
            <person name="Liu J.H."/>
            <person name="Liu M."/>
            <person name="Zhou Y."/>
            <person name="Jayawardena R.S."/>
            <person name="Manawasinghe I.S."/>
            <person name="Huang J.B."/>
            <person name="Qiao G.H."/>
            <person name="Fu C.Y."/>
            <person name="Guo F.F."/>
            <person name="Dissanayake A.J."/>
            <person name="Peng Y.L."/>
            <person name="Hyde K.D."/>
            <person name="Li X.H."/>
        </authorList>
    </citation>
    <scope>NUCLEOTIDE SEQUENCE</scope>
    <source>
        <strain evidence="3">CSS-01s</strain>
    </source>
</reference>
<evidence type="ECO:0000313" key="3">
    <source>
        <dbReference type="EMBL" id="KAF9629024.1"/>
    </source>
</evidence>
<protein>
    <recommendedName>
        <fullName evidence="2">DUF6606 domain-containing protein</fullName>
    </recommendedName>
</protein>
<dbReference type="Proteomes" id="UP000627934">
    <property type="component" value="Unassembled WGS sequence"/>
</dbReference>
<dbReference type="EMBL" id="MDYX01000024">
    <property type="protein sequence ID" value="KAF9629024.1"/>
    <property type="molecule type" value="Genomic_DNA"/>
</dbReference>
<evidence type="ECO:0000259" key="2">
    <source>
        <dbReference type="Pfam" id="PF20255"/>
    </source>
</evidence>
<proteinExistence type="predicted"/>
<evidence type="ECO:0000313" key="4">
    <source>
        <dbReference type="Proteomes" id="UP000627934"/>
    </source>
</evidence>
<dbReference type="InterPro" id="IPR046541">
    <property type="entry name" value="DUF6606"/>
</dbReference>
<evidence type="ECO:0000256" key="1">
    <source>
        <dbReference type="SAM" id="MobiDB-lite"/>
    </source>
</evidence>
<feature type="region of interest" description="Disordered" evidence="1">
    <location>
        <begin position="92"/>
        <end position="111"/>
    </location>
</feature>